<dbReference type="Proteomes" id="UP000297861">
    <property type="component" value="Unassembled WGS sequence"/>
</dbReference>
<evidence type="ECO:0000313" key="7">
    <source>
        <dbReference type="EMBL" id="TFD93198.1"/>
    </source>
</evidence>
<comment type="caution">
    <text evidence="7">The sequence shown here is derived from an EMBL/GenBank/DDBJ whole genome shotgun (WGS) entry which is preliminary data.</text>
</comment>
<dbReference type="InterPro" id="IPR039910">
    <property type="entry name" value="D15-like"/>
</dbReference>
<comment type="subcellular location">
    <subcellularLocation>
        <location evidence="1">Membrane</location>
    </subcellularLocation>
</comment>
<reference evidence="7 8" key="1">
    <citation type="submission" date="2019-03" db="EMBL/GenBank/DDBJ databases">
        <title>San Antonio Military Medical Center submission to MRSN (WRAIR), pending publication.</title>
        <authorList>
            <person name="Blyth D.M."/>
            <person name="Mccarthy S.L."/>
            <person name="Schall S.E."/>
            <person name="Stam J.A."/>
            <person name="Ong A.C."/>
            <person name="Mcgann P.T."/>
        </authorList>
    </citation>
    <scope>NUCLEOTIDE SEQUENCE [LARGE SCALE GENOMIC DNA]</scope>
    <source>
        <strain evidence="7 8">MRSN571793</strain>
    </source>
</reference>
<protein>
    <recommendedName>
        <fullName evidence="6">Bacterial surface antigen (D15) domain-containing protein</fullName>
    </recommendedName>
</protein>
<dbReference type="EMBL" id="SOML01000013">
    <property type="protein sequence ID" value="TFD93198.1"/>
    <property type="molecule type" value="Genomic_DNA"/>
</dbReference>
<evidence type="ECO:0000259" key="6">
    <source>
        <dbReference type="Pfam" id="PF01103"/>
    </source>
</evidence>
<dbReference type="OrthoDB" id="9814535at2"/>
<proteinExistence type="predicted"/>
<evidence type="ECO:0000256" key="3">
    <source>
        <dbReference type="ARBA" id="ARBA00022729"/>
    </source>
</evidence>
<dbReference type="AlphaFoldDB" id="A0A4Y8KV60"/>
<evidence type="ECO:0000256" key="1">
    <source>
        <dbReference type="ARBA" id="ARBA00004370"/>
    </source>
</evidence>
<gene>
    <name evidence="7" type="ORF">E2605_17095</name>
</gene>
<keyword evidence="4" id="KW-0472">Membrane</keyword>
<evidence type="ECO:0000313" key="8">
    <source>
        <dbReference type="Proteomes" id="UP000297861"/>
    </source>
</evidence>
<keyword evidence="3" id="KW-0732">Signal</keyword>
<sequence length="762" mass="86677">MKKVSLGILVLITLWGCNSTKHVPDGKYMLNDFEVKSDTKKIDVTYLEDFVRQLPASTIRLGIYNIAGRDTTKWLNKQIQKLGQAPVIYSAQQTKISASQIAQQLSNEGYLRVEVDTILEPKGKKMNVTYDIKNNGIYTIRNYEYTIDNGTIAKSLAPAKKYTSIQPGIAFNQDDIEASREHLTSYLRNIGYYQFSKEYLFFKADSTLNSHQVDLFLSLNPSKDSTTFKRFKIRNVTVLSGYDPTTRGNNYLFSNPDTVQYKDLTIIHGKNNFLRKSTLYRNTFVRPGRFYSDMGYTRTTGAFNGIGVVKKTDVTYTPVSNNPNDSIQLLDALVSIAPGNTHFFQTELQGTNSAGDLGIAPSITYQHQNLFNGAEILKVKLRGAYEFVSNSSSTSNTSTQNYYEYGVDASLSFPQFLFPWLKHSWREMPSASTQISVGVNNQHRKEYTRQFFNAALTYRWMTNKNRFSHALSLWDINYVRMPSVDEEFRKNYIENKNNPILAESYKDQLISSLKYGITFTNLNTGFSRKEPRNKVTVRANIDISGLLPRLVTSFYDAQRDSTGQKKIMGTAYAEYIKGDISYSQTHTLNKNNSVAFRIGLGVAKPFGNSTVLPFEVRYFSGGANSVRGWSTRDLGPGSYVPDSTMRNDFANQVGDIKLDLGIEYRSKVSDYIELAGFLDAGNVWTINDYEGQPGGEFKFSRFYKEIALAYGAGLRFDLGFLLLRFDLGVRAYDPEEPEKRRWVINKPRFNRMAWHFAIGYPF</sequence>
<dbReference type="GO" id="GO:0019867">
    <property type="term" value="C:outer membrane"/>
    <property type="evidence" value="ECO:0007669"/>
    <property type="project" value="InterPro"/>
</dbReference>
<accession>A0A4Y8KV60</accession>
<dbReference type="InterPro" id="IPR000184">
    <property type="entry name" value="Bac_surfAg_D15"/>
</dbReference>
<keyword evidence="2" id="KW-0812">Transmembrane</keyword>
<dbReference type="Pfam" id="PF01103">
    <property type="entry name" value="Omp85"/>
    <property type="match status" value="1"/>
</dbReference>
<dbReference type="STRING" id="1121485.GCA_000426485_02738"/>
<dbReference type="RefSeq" id="WP_134437332.1">
    <property type="nucleotide sequence ID" value="NZ_SOML01000013.1"/>
</dbReference>
<keyword evidence="5" id="KW-0998">Cell outer membrane</keyword>
<organism evidence="7 8">
    <name type="scientific">Dysgonomonas capnocytophagoides</name>
    <dbReference type="NCBI Taxonomy" id="45254"/>
    <lineage>
        <taxon>Bacteria</taxon>
        <taxon>Pseudomonadati</taxon>
        <taxon>Bacteroidota</taxon>
        <taxon>Bacteroidia</taxon>
        <taxon>Bacteroidales</taxon>
        <taxon>Dysgonomonadaceae</taxon>
        <taxon>Dysgonomonas</taxon>
    </lineage>
</organism>
<dbReference type="PANTHER" id="PTHR12815">
    <property type="entry name" value="SORTING AND ASSEMBLY MACHINERY SAMM50 PROTEIN FAMILY MEMBER"/>
    <property type="match status" value="1"/>
</dbReference>
<dbReference type="PANTHER" id="PTHR12815:SF47">
    <property type="entry name" value="TRANSLOCATION AND ASSEMBLY MODULE SUBUNIT TAMA"/>
    <property type="match status" value="1"/>
</dbReference>
<dbReference type="Gene3D" id="2.40.160.50">
    <property type="entry name" value="membrane protein fhac: a member of the omp85/tpsb transporter family"/>
    <property type="match status" value="1"/>
</dbReference>
<evidence type="ECO:0000256" key="2">
    <source>
        <dbReference type="ARBA" id="ARBA00022692"/>
    </source>
</evidence>
<keyword evidence="8" id="KW-1185">Reference proteome</keyword>
<evidence type="ECO:0000256" key="4">
    <source>
        <dbReference type="ARBA" id="ARBA00023136"/>
    </source>
</evidence>
<evidence type="ECO:0000256" key="5">
    <source>
        <dbReference type="ARBA" id="ARBA00023237"/>
    </source>
</evidence>
<name>A0A4Y8KV60_9BACT</name>
<feature type="domain" description="Bacterial surface antigen (D15)" evidence="6">
    <location>
        <begin position="390"/>
        <end position="760"/>
    </location>
</feature>